<accession>A0ABT8KRW1</accession>
<comment type="caution">
    <text evidence="1">The sequence shown here is derived from an EMBL/GenBank/DDBJ whole genome shotgun (WGS) entry which is preliminary data.</text>
</comment>
<dbReference type="Proteomes" id="UP001172082">
    <property type="component" value="Unassembled WGS sequence"/>
</dbReference>
<reference evidence="1" key="1">
    <citation type="submission" date="2023-06" db="EMBL/GenBank/DDBJ databases">
        <title>Genomic of Parafulvivirga corallium.</title>
        <authorList>
            <person name="Wang G."/>
        </authorList>
    </citation>
    <scope>NUCLEOTIDE SEQUENCE</scope>
    <source>
        <strain evidence="1">BMA10</strain>
    </source>
</reference>
<evidence type="ECO:0000313" key="2">
    <source>
        <dbReference type="Proteomes" id="UP001172082"/>
    </source>
</evidence>
<protein>
    <submittedName>
        <fullName evidence="1">Uncharacterized protein</fullName>
    </submittedName>
</protein>
<gene>
    <name evidence="1" type="ORF">QQ008_15240</name>
</gene>
<evidence type="ECO:0000313" key="1">
    <source>
        <dbReference type="EMBL" id="MDN5202742.1"/>
    </source>
</evidence>
<name>A0ABT8KRW1_9BACT</name>
<organism evidence="1 2">
    <name type="scientific">Splendidivirga corallicola</name>
    <dbReference type="NCBI Taxonomy" id="3051826"/>
    <lineage>
        <taxon>Bacteria</taxon>
        <taxon>Pseudomonadati</taxon>
        <taxon>Bacteroidota</taxon>
        <taxon>Cytophagia</taxon>
        <taxon>Cytophagales</taxon>
        <taxon>Splendidivirgaceae</taxon>
        <taxon>Splendidivirga</taxon>
    </lineage>
</organism>
<dbReference type="EMBL" id="JAUJEA010000005">
    <property type="protein sequence ID" value="MDN5202742.1"/>
    <property type="molecule type" value="Genomic_DNA"/>
</dbReference>
<proteinExistence type="predicted"/>
<sequence>MQNHLHFVCPTDYLEPIINNSFKHRNYYYTSLGNSVVFNDKIINQIEGLIKKNNIRKISFVLSNDNRIVLDALGNHDFPEITGLNNFHYEITRQKECSEMLWQTCNRQFSILSYYLNKKIKELELELSNLSIDQIKISGKIYNKQESIFSDIYSDLICREYFSLN</sequence>
<keyword evidence="2" id="KW-1185">Reference proteome</keyword>
<dbReference type="RefSeq" id="WP_346752764.1">
    <property type="nucleotide sequence ID" value="NZ_JAUJEA010000005.1"/>
</dbReference>